<keyword evidence="2" id="KW-1185">Reference proteome</keyword>
<dbReference type="STRING" id="326424.FRAAL2756"/>
<sequence>MYDAIFQDTHVALTKEAPSGIMRVAEVVVPDGPTIAINIGDPVIQPKDSRGTFPFWGYLLDAEGFDMHFIVHPRGWTPNDVRHLNEGVEALRCRDLSISVLDAHTLRVQEIPAGYGVGDIQAALWPHGLVVAEVAELTWFTVIRLEG</sequence>
<dbReference type="RefSeq" id="WP_011603908.1">
    <property type="nucleotide sequence ID" value="NC_008278.1"/>
</dbReference>
<reference evidence="1 2" key="1">
    <citation type="journal article" date="2007" name="Genome Res.">
        <title>Genome characteristics of facultatively symbiotic Frankia sp. strains reflect host range and host plant biogeography.</title>
        <authorList>
            <person name="Normand P."/>
            <person name="Lapierre P."/>
            <person name="Tisa L.S."/>
            <person name="Gogarten J.P."/>
            <person name="Alloisio N."/>
            <person name="Bagnarol E."/>
            <person name="Bassi C.A."/>
            <person name="Berry A.M."/>
            <person name="Bickhart D.M."/>
            <person name="Choisne N."/>
            <person name="Couloux A."/>
            <person name="Cournoyer B."/>
            <person name="Cruveiller S."/>
            <person name="Daubin V."/>
            <person name="Demange N."/>
            <person name="Francino M.P."/>
            <person name="Goltsman E."/>
            <person name="Huang Y."/>
            <person name="Kopp O.R."/>
            <person name="Labarre L."/>
            <person name="Lapidus A."/>
            <person name="Lavire C."/>
            <person name="Marechal J."/>
            <person name="Martinez M."/>
            <person name="Mastronunzio J.E."/>
            <person name="Mullin B.C."/>
            <person name="Niemann J."/>
            <person name="Pujic P."/>
            <person name="Rawnsley T."/>
            <person name="Rouy Z."/>
            <person name="Schenowitz C."/>
            <person name="Sellstedt A."/>
            <person name="Tavares F."/>
            <person name="Tomkins J.P."/>
            <person name="Vallenet D."/>
            <person name="Valverde C."/>
            <person name="Wall L.G."/>
            <person name="Wang Y."/>
            <person name="Medigue C."/>
            <person name="Benson D.R."/>
        </authorList>
    </citation>
    <scope>NUCLEOTIDE SEQUENCE [LARGE SCALE GENOMIC DNA]</scope>
    <source>
        <strain evidence="2">DSM 45986 / CECT 9034 / ACN14a</strain>
    </source>
</reference>
<dbReference type="AlphaFoldDB" id="Q0RM52"/>
<dbReference type="Proteomes" id="UP000000657">
    <property type="component" value="Chromosome"/>
</dbReference>
<evidence type="ECO:0000313" key="2">
    <source>
        <dbReference type="Proteomes" id="UP000000657"/>
    </source>
</evidence>
<dbReference type="KEGG" id="fal:FRAAL2756"/>
<protein>
    <submittedName>
        <fullName evidence="1">Uncharacterized protein</fullName>
    </submittedName>
</protein>
<name>Q0RM52_FRAAA</name>
<gene>
    <name evidence="1" type="ordered locus">FRAAL2756</name>
</gene>
<proteinExistence type="predicted"/>
<dbReference type="EMBL" id="CT573213">
    <property type="protein sequence ID" value="CAJ61400.1"/>
    <property type="molecule type" value="Genomic_DNA"/>
</dbReference>
<dbReference type="HOGENOM" id="CLU_1784008_0_0_11"/>
<accession>Q0RM52</accession>
<organism evidence="1 2">
    <name type="scientific">Frankia alni (strain DSM 45986 / CECT 9034 / ACN14a)</name>
    <dbReference type="NCBI Taxonomy" id="326424"/>
    <lineage>
        <taxon>Bacteria</taxon>
        <taxon>Bacillati</taxon>
        <taxon>Actinomycetota</taxon>
        <taxon>Actinomycetes</taxon>
        <taxon>Frankiales</taxon>
        <taxon>Frankiaceae</taxon>
        <taxon>Frankia</taxon>
    </lineage>
</organism>
<evidence type="ECO:0000313" key="1">
    <source>
        <dbReference type="EMBL" id="CAJ61400.1"/>
    </source>
</evidence>